<sequence length="326" mass="37019">MKKEEYLRKLKFQLIDLPGEDLEQIEDFYEELILDGIEQGYTEDEVIARLERPEDVAEKIRAEYGGLVVYTAHGKSKEEKQGYESVDQIHTVRVESENMRIRIRTVESGPVRILFQPREGQDMVNFKEEDGVFSFEHRRKSNSYLDWLSHFFDTQVLILELPMNFAGNLWVRTKNSSVSVSGLGNLSLGEFISNNGKIHVKNSHIEKLAVQANNGKIDLSNLMGMELEASSGNGLITARECRFTERLVMQTQNGAVTGKNLIGDNISMQTCNGFVTGNIIGNEKDYNIESSTKNGFNNLENVSSPERSKKLRAKTHNGRIQIEFTM</sequence>
<dbReference type="InterPro" id="IPR025164">
    <property type="entry name" value="Toastrack_DUF4097"/>
</dbReference>
<dbReference type="AlphaFoldDB" id="A0A9D1D9C7"/>
<evidence type="ECO:0000313" key="3">
    <source>
        <dbReference type="Proteomes" id="UP000886757"/>
    </source>
</evidence>
<accession>A0A9D1D9C7</accession>
<dbReference type="Pfam" id="PF13349">
    <property type="entry name" value="DUF4097"/>
    <property type="match status" value="1"/>
</dbReference>
<evidence type="ECO:0000313" key="2">
    <source>
        <dbReference type="EMBL" id="HIR13889.1"/>
    </source>
</evidence>
<gene>
    <name evidence="2" type="ORF">IAB31_08210</name>
</gene>
<name>A0A9D1D9C7_9FIRM</name>
<dbReference type="Proteomes" id="UP000886757">
    <property type="component" value="Unassembled WGS sequence"/>
</dbReference>
<dbReference type="Pfam" id="PF22564">
    <property type="entry name" value="HAAS"/>
    <property type="match status" value="1"/>
</dbReference>
<protein>
    <submittedName>
        <fullName evidence="2">DUF4097 family beta strand repeat protein</fullName>
    </submittedName>
</protein>
<comment type="caution">
    <text evidence="2">The sequence shown here is derived from an EMBL/GenBank/DDBJ whole genome shotgun (WGS) entry which is preliminary data.</text>
</comment>
<evidence type="ECO:0000259" key="1">
    <source>
        <dbReference type="Pfam" id="PF13349"/>
    </source>
</evidence>
<reference evidence="2" key="1">
    <citation type="submission" date="2020-10" db="EMBL/GenBank/DDBJ databases">
        <authorList>
            <person name="Gilroy R."/>
        </authorList>
    </citation>
    <scope>NUCLEOTIDE SEQUENCE</scope>
    <source>
        <strain evidence="2">ChiSjej4B22-8148</strain>
    </source>
</reference>
<organism evidence="2 3">
    <name type="scientific">Candidatus Choladousia intestinavium</name>
    <dbReference type="NCBI Taxonomy" id="2840727"/>
    <lineage>
        <taxon>Bacteria</taxon>
        <taxon>Bacillati</taxon>
        <taxon>Bacillota</taxon>
        <taxon>Clostridia</taxon>
        <taxon>Lachnospirales</taxon>
        <taxon>Lachnospiraceae</taxon>
        <taxon>Lachnospiraceae incertae sedis</taxon>
        <taxon>Candidatus Choladousia</taxon>
    </lineage>
</organism>
<dbReference type="EMBL" id="DVGK01000093">
    <property type="protein sequence ID" value="HIR13889.1"/>
    <property type="molecule type" value="Genomic_DNA"/>
</dbReference>
<feature type="domain" description="DUF4097" evidence="1">
    <location>
        <begin position="93"/>
        <end position="292"/>
    </location>
</feature>
<proteinExistence type="predicted"/>
<reference evidence="2" key="2">
    <citation type="journal article" date="2021" name="PeerJ">
        <title>Extensive microbial diversity within the chicken gut microbiome revealed by metagenomics and culture.</title>
        <authorList>
            <person name="Gilroy R."/>
            <person name="Ravi A."/>
            <person name="Getino M."/>
            <person name="Pursley I."/>
            <person name="Horton D.L."/>
            <person name="Alikhan N.F."/>
            <person name="Baker D."/>
            <person name="Gharbi K."/>
            <person name="Hall N."/>
            <person name="Watson M."/>
            <person name="Adriaenssens E.M."/>
            <person name="Foster-Nyarko E."/>
            <person name="Jarju S."/>
            <person name="Secka A."/>
            <person name="Antonio M."/>
            <person name="Oren A."/>
            <person name="Chaudhuri R.R."/>
            <person name="La Ragione R."/>
            <person name="Hildebrand F."/>
            <person name="Pallen M.J."/>
        </authorList>
    </citation>
    <scope>NUCLEOTIDE SEQUENCE</scope>
    <source>
        <strain evidence="2">ChiSjej4B22-8148</strain>
    </source>
</reference>